<dbReference type="AlphaFoldDB" id="G9Y7Z7"/>
<dbReference type="Proteomes" id="UP000005959">
    <property type="component" value="Unassembled WGS sequence"/>
</dbReference>
<dbReference type="HOGENOM" id="CLU_3025958_0_0_6"/>
<proteinExistence type="predicted"/>
<dbReference type="EMBL" id="AGCI01000063">
    <property type="protein sequence ID" value="EHM41764.1"/>
    <property type="molecule type" value="Genomic_DNA"/>
</dbReference>
<dbReference type="PATRIC" id="fig|1002364.3.peg.2412"/>
<protein>
    <submittedName>
        <fullName evidence="1">Uncharacterized protein</fullName>
    </submittedName>
</protein>
<comment type="caution">
    <text evidence="1">The sequence shown here is derived from an EMBL/GenBank/DDBJ whole genome shotgun (WGS) entry which is preliminary data.</text>
</comment>
<name>G9Y7Z7_HAFAL</name>
<reference evidence="1 2" key="1">
    <citation type="submission" date="2011-08" db="EMBL/GenBank/DDBJ databases">
        <authorList>
            <person name="Weinstock G."/>
            <person name="Sodergren E."/>
            <person name="Clifton S."/>
            <person name="Fulton L."/>
            <person name="Fulton B."/>
            <person name="Courtney L."/>
            <person name="Fronick C."/>
            <person name="Harrison M."/>
            <person name="Strong C."/>
            <person name="Farmer C."/>
            <person name="Delahaunty K."/>
            <person name="Markovic C."/>
            <person name="Hall O."/>
            <person name="Minx P."/>
            <person name="Tomlinson C."/>
            <person name="Mitreva M."/>
            <person name="Hou S."/>
            <person name="Chen J."/>
            <person name="Wollam A."/>
            <person name="Pepin K.H."/>
            <person name="Johnson M."/>
            <person name="Bhonagiri V."/>
            <person name="Zhang X."/>
            <person name="Suruliraj S."/>
            <person name="Warren W."/>
            <person name="Chinwalla A."/>
            <person name="Mardis E.R."/>
            <person name="Wilson R.K."/>
        </authorList>
    </citation>
    <scope>NUCLEOTIDE SEQUENCE [LARGE SCALE GENOMIC DNA]</scope>
    <source>
        <strain evidence="1 2">ATCC 51873</strain>
    </source>
</reference>
<sequence>MLYQRVNIDLLIPPVQSVERPKIKFRELRNILIKIIRSDFNHLLAFGLNHCALGR</sequence>
<evidence type="ECO:0000313" key="1">
    <source>
        <dbReference type="EMBL" id="EHM41764.1"/>
    </source>
</evidence>
<organism evidence="1 2">
    <name type="scientific">Hafnia alvei ATCC 51873</name>
    <dbReference type="NCBI Taxonomy" id="1002364"/>
    <lineage>
        <taxon>Bacteria</taxon>
        <taxon>Pseudomonadati</taxon>
        <taxon>Pseudomonadota</taxon>
        <taxon>Gammaproteobacteria</taxon>
        <taxon>Enterobacterales</taxon>
        <taxon>Hafniaceae</taxon>
        <taxon>Hafnia</taxon>
    </lineage>
</organism>
<evidence type="ECO:0000313" key="2">
    <source>
        <dbReference type="Proteomes" id="UP000005959"/>
    </source>
</evidence>
<accession>G9Y7Z7</accession>
<gene>
    <name evidence="1" type="ORF">HMPREF0454_02683</name>
</gene>